<dbReference type="Pfam" id="PF19493">
    <property type="entry name" value="Trypco1"/>
    <property type="match status" value="1"/>
</dbReference>
<keyword evidence="3" id="KW-1185">Reference proteome</keyword>
<organism evidence="2 3">
    <name type="scientific">Ideonella lacteola</name>
    <dbReference type="NCBI Taxonomy" id="2984193"/>
    <lineage>
        <taxon>Bacteria</taxon>
        <taxon>Pseudomonadati</taxon>
        <taxon>Pseudomonadota</taxon>
        <taxon>Betaproteobacteria</taxon>
        <taxon>Burkholderiales</taxon>
        <taxon>Sphaerotilaceae</taxon>
        <taxon>Ideonella</taxon>
    </lineage>
</organism>
<proteinExistence type="predicted"/>
<dbReference type="InterPro" id="IPR045794">
    <property type="entry name" value="Trypco1"/>
</dbReference>
<evidence type="ECO:0000313" key="2">
    <source>
        <dbReference type="EMBL" id="MEK8034868.1"/>
    </source>
</evidence>
<feature type="domain" description="Trypsin-co-occurring" evidence="1">
    <location>
        <begin position="18"/>
        <end position="93"/>
    </location>
</feature>
<protein>
    <submittedName>
        <fullName evidence="2">CU044_2847 family protein</fullName>
    </submittedName>
</protein>
<dbReference type="NCBIfam" id="NF041216">
    <property type="entry name" value="CU044_2847_fam"/>
    <property type="match status" value="1"/>
</dbReference>
<dbReference type="Proteomes" id="UP001371218">
    <property type="component" value="Unassembled WGS sequence"/>
</dbReference>
<sequence length="96" mass="10031">MSSQSDLEIAVSHAAGFSDASSPVGEKAKEAFESLGSLLSEAVAPLRQKLAETAESADEIELKLDLALKAGGKWVVISMEGTATVSVKLVWKKTSP</sequence>
<comment type="caution">
    <text evidence="2">The sequence shown here is derived from an EMBL/GenBank/DDBJ whole genome shotgun (WGS) entry which is preliminary data.</text>
</comment>
<evidence type="ECO:0000313" key="3">
    <source>
        <dbReference type="Proteomes" id="UP001371218"/>
    </source>
</evidence>
<gene>
    <name evidence="2" type="ORF">AACH06_28965</name>
</gene>
<evidence type="ECO:0000259" key="1">
    <source>
        <dbReference type="Pfam" id="PF19493"/>
    </source>
</evidence>
<dbReference type="EMBL" id="JBBUTG010000038">
    <property type="protein sequence ID" value="MEK8034868.1"/>
    <property type="molecule type" value="Genomic_DNA"/>
</dbReference>
<reference evidence="2 3" key="1">
    <citation type="submission" date="2024-04" db="EMBL/GenBank/DDBJ databases">
        <title>Novel species of the genus Ideonella isolated from streams.</title>
        <authorList>
            <person name="Lu H."/>
        </authorList>
    </citation>
    <scope>NUCLEOTIDE SEQUENCE [LARGE SCALE GENOMIC DNA]</scope>
    <source>
        <strain evidence="2 3">DXS29W</strain>
    </source>
</reference>
<accession>A0ABU9BY18</accession>
<dbReference type="RefSeq" id="WP_341429302.1">
    <property type="nucleotide sequence ID" value="NZ_JBBUTG010000038.1"/>
</dbReference>
<name>A0ABU9BY18_9BURK</name>